<accession>A0A917A615</accession>
<feature type="compositionally biased region" description="Polar residues" evidence="1">
    <location>
        <begin position="142"/>
        <end position="151"/>
    </location>
</feature>
<dbReference type="EMBL" id="BMJN01000011">
    <property type="protein sequence ID" value="GGE30031.1"/>
    <property type="molecule type" value="Genomic_DNA"/>
</dbReference>
<dbReference type="AlphaFoldDB" id="A0A917A615"/>
<name>A0A917A615_9STRE</name>
<evidence type="ECO:0008006" key="4">
    <source>
        <dbReference type="Google" id="ProtNLM"/>
    </source>
</evidence>
<feature type="compositionally biased region" description="Basic and acidic residues" evidence="1">
    <location>
        <begin position="52"/>
        <end position="71"/>
    </location>
</feature>
<gene>
    <name evidence="2" type="ORF">GCM10011510_09150</name>
</gene>
<feature type="region of interest" description="Disordered" evidence="1">
    <location>
        <begin position="135"/>
        <end position="185"/>
    </location>
</feature>
<sequence length="185" mass="21521">MLTEMPFMNLYDEQDFISNILGDYVDRNYLEWEPIAEGKMAPSQAHNQETNPQREKTYGELAREKAREDLKKKRSAAYLTSNVTSKSHGFASRSTKKTAQVQPTAHFQKEKPGEFAKYGQKLSQKQYILAELSDVEEVPVEKTSSNKQSNYDFLKKSQIYNPETKQEKRQQARAQELNLTRFEKK</sequence>
<dbReference type="Proteomes" id="UP000660801">
    <property type="component" value="Unassembled WGS sequence"/>
</dbReference>
<feature type="compositionally biased region" description="Polar residues" evidence="1">
    <location>
        <begin position="78"/>
        <end position="87"/>
    </location>
</feature>
<feature type="region of interest" description="Disordered" evidence="1">
    <location>
        <begin position="40"/>
        <end position="113"/>
    </location>
</feature>
<evidence type="ECO:0000313" key="2">
    <source>
        <dbReference type="EMBL" id="GGE30031.1"/>
    </source>
</evidence>
<keyword evidence="3" id="KW-1185">Reference proteome</keyword>
<reference evidence="2" key="2">
    <citation type="submission" date="2020-09" db="EMBL/GenBank/DDBJ databases">
        <authorList>
            <person name="Sun Q."/>
            <person name="Zhou Y."/>
        </authorList>
    </citation>
    <scope>NUCLEOTIDE SEQUENCE</scope>
    <source>
        <strain evidence="2">CGMCC 1.15533</strain>
    </source>
</reference>
<evidence type="ECO:0000256" key="1">
    <source>
        <dbReference type="SAM" id="MobiDB-lite"/>
    </source>
</evidence>
<evidence type="ECO:0000313" key="3">
    <source>
        <dbReference type="Proteomes" id="UP000660801"/>
    </source>
</evidence>
<organism evidence="2 3">
    <name type="scientific">Streptococcus himalayensis</name>
    <dbReference type="NCBI Taxonomy" id="1888195"/>
    <lineage>
        <taxon>Bacteria</taxon>
        <taxon>Bacillati</taxon>
        <taxon>Bacillota</taxon>
        <taxon>Bacilli</taxon>
        <taxon>Lactobacillales</taxon>
        <taxon>Streptococcaceae</taxon>
        <taxon>Streptococcus</taxon>
    </lineage>
</organism>
<protein>
    <recommendedName>
        <fullName evidence="4">Cystathionine gamma-synthase</fullName>
    </recommendedName>
</protein>
<reference evidence="2" key="1">
    <citation type="journal article" date="2014" name="Int. J. Syst. Evol. Microbiol.">
        <title>Complete genome sequence of Corynebacterium casei LMG S-19264T (=DSM 44701T), isolated from a smear-ripened cheese.</title>
        <authorList>
            <consortium name="US DOE Joint Genome Institute (JGI-PGF)"/>
            <person name="Walter F."/>
            <person name="Albersmeier A."/>
            <person name="Kalinowski J."/>
            <person name="Ruckert C."/>
        </authorList>
    </citation>
    <scope>NUCLEOTIDE SEQUENCE</scope>
    <source>
        <strain evidence="2">CGMCC 1.15533</strain>
    </source>
</reference>
<proteinExistence type="predicted"/>
<comment type="caution">
    <text evidence="2">The sequence shown here is derived from an EMBL/GenBank/DDBJ whole genome shotgun (WGS) entry which is preliminary data.</text>
</comment>